<organism evidence="3 4">
    <name type="scientific">Nibrella saemangeumensis</name>
    <dbReference type="NCBI Taxonomy" id="1084526"/>
    <lineage>
        <taxon>Bacteria</taxon>
        <taxon>Pseudomonadati</taxon>
        <taxon>Bacteroidota</taxon>
        <taxon>Cytophagia</taxon>
        <taxon>Cytophagales</taxon>
        <taxon>Spirosomataceae</taxon>
        <taxon>Nibrella</taxon>
    </lineage>
</organism>
<dbReference type="RefSeq" id="WP_345241666.1">
    <property type="nucleotide sequence ID" value="NZ_BAABHD010000012.1"/>
</dbReference>
<dbReference type="PANTHER" id="PTHR38463:SF1">
    <property type="entry name" value="STRESS RESPONSE PROTEIN YSNF"/>
    <property type="match status" value="1"/>
</dbReference>
<accession>A0ABP8MJK2</accession>
<evidence type="ECO:0000256" key="1">
    <source>
        <dbReference type="SAM" id="MobiDB-lite"/>
    </source>
</evidence>
<dbReference type="Proteomes" id="UP001501175">
    <property type="component" value="Unassembled WGS sequence"/>
</dbReference>
<dbReference type="EMBL" id="BAABHD010000012">
    <property type="protein sequence ID" value="GAA4451015.1"/>
    <property type="molecule type" value="Genomic_DNA"/>
</dbReference>
<reference evidence="4" key="1">
    <citation type="journal article" date="2019" name="Int. J. Syst. Evol. Microbiol.">
        <title>The Global Catalogue of Microorganisms (GCM) 10K type strain sequencing project: providing services to taxonomists for standard genome sequencing and annotation.</title>
        <authorList>
            <consortium name="The Broad Institute Genomics Platform"/>
            <consortium name="The Broad Institute Genome Sequencing Center for Infectious Disease"/>
            <person name="Wu L."/>
            <person name="Ma J."/>
        </authorList>
    </citation>
    <scope>NUCLEOTIDE SEQUENCE [LARGE SCALE GENOMIC DNA]</scope>
    <source>
        <strain evidence="4">JCM 17927</strain>
    </source>
</reference>
<protein>
    <recommendedName>
        <fullName evidence="2">DUF2382 domain-containing protein</fullName>
    </recommendedName>
</protein>
<dbReference type="NCBIfam" id="TIGR02271">
    <property type="entry name" value="YsnF/AvaK domain"/>
    <property type="match status" value="1"/>
</dbReference>
<sequence length="144" mass="16384">MTADHPHNLNTSGSEGTDQSRIIPVIEEQIHIGKDVVETGRVVISKRVREEEQTVDIPLVSEEMNVERVAVNQYVDTPPAVRYEGETMIIPVLKEVLVVEKRLVLVEELHVTKRQVETTETQRVTLRKEEVTVDRIPHNTTDQA</sequence>
<dbReference type="Pfam" id="PF09557">
    <property type="entry name" value="DUF2382"/>
    <property type="match status" value="1"/>
</dbReference>
<feature type="region of interest" description="Disordered" evidence="1">
    <location>
        <begin position="1"/>
        <end position="20"/>
    </location>
</feature>
<feature type="domain" description="DUF2382" evidence="2">
    <location>
        <begin position="23"/>
        <end position="133"/>
    </location>
</feature>
<gene>
    <name evidence="3" type="ORF">GCM10023189_12500</name>
</gene>
<dbReference type="InterPro" id="IPR019060">
    <property type="entry name" value="DUF2382"/>
</dbReference>
<proteinExistence type="predicted"/>
<dbReference type="PANTHER" id="PTHR38463">
    <property type="entry name" value="STRESS RESPONSE PROTEIN YSNF"/>
    <property type="match status" value="1"/>
</dbReference>
<evidence type="ECO:0000259" key="2">
    <source>
        <dbReference type="Pfam" id="PF09557"/>
    </source>
</evidence>
<evidence type="ECO:0000313" key="4">
    <source>
        <dbReference type="Proteomes" id="UP001501175"/>
    </source>
</evidence>
<dbReference type="InterPro" id="IPR052967">
    <property type="entry name" value="Stress_Response_Assoc"/>
</dbReference>
<keyword evidence="4" id="KW-1185">Reference proteome</keyword>
<feature type="compositionally biased region" description="Polar residues" evidence="1">
    <location>
        <begin position="8"/>
        <end position="20"/>
    </location>
</feature>
<name>A0ABP8MJK2_9BACT</name>
<comment type="caution">
    <text evidence="3">The sequence shown here is derived from an EMBL/GenBank/DDBJ whole genome shotgun (WGS) entry which is preliminary data.</text>
</comment>
<evidence type="ECO:0000313" key="3">
    <source>
        <dbReference type="EMBL" id="GAA4451015.1"/>
    </source>
</evidence>